<evidence type="ECO:0000256" key="1">
    <source>
        <dbReference type="SAM" id="Phobius"/>
    </source>
</evidence>
<keyword evidence="1" id="KW-0812">Transmembrane</keyword>
<evidence type="ECO:0000313" key="3">
    <source>
        <dbReference type="Proteomes" id="UP000245207"/>
    </source>
</evidence>
<dbReference type="EMBL" id="PKPP01022759">
    <property type="protein sequence ID" value="PWA34395.1"/>
    <property type="molecule type" value="Genomic_DNA"/>
</dbReference>
<dbReference type="PANTHER" id="PTHR34775">
    <property type="entry name" value="TRANSMEMBRANE PROTEIN"/>
    <property type="match status" value="1"/>
</dbReference>
<dbReference type="AlphaFoldDB" id="A0A2U1KCC5"/>
<dbReference type="OrthoDB" id="1711565at2759"/>
<keyword evidence="1" id="KW-0472">Membrane</keyword>
<dbReference type="Proteomes" id="UP000245207">
    <property type="component" value="Unassembled WGS sequence"/>
</dbReference>
<gene>
    <name evidence="2" type="ORF">CTI12_AA619560</name>
</gene>
<dbReference type="STRING" id="35608.A0A2U1KCC5"/>
<accession>A0A2U1KCC5</accession>
<evidence type="ECO:0000313" key="2">
    <source>
        <dbReference type="EMBL" id="PWA34395.1"/>
    </source>
</evidence>
<protein>
    <recommendedName>
        <fullName evidence="4">Transmembrane protein</fullName>
    </recommendedName>
</protein>
<name>A0A2U1KCC5_ARTAN</name>
<feature type="transmembrane region" description="Helical" evidence="1">
    <location>
        <begin position="359"/>
        <end position="379"/>
    </location>
</feature>
<comment type="caution">
    <text evidence="2">The sequence shown here is derived from an EMBL/GenBank/DDBJ whole genome shotgun (WGS) entry which is preliminary data.</text>
</comment>
<evidence type="ECO:0008006" key="4">
    <source>
        <dbReference type="Google" id="ProtNLM"/>
    </source>
</evidence>
<dbReference type="PANTHER" id="PTHR34775:SF6">
    <property type="entry name" value="TRANSMEMBRANE PROTEIN"/>
    <property type="match status" value="1"/>
</dbReference>
<proteinExistence type="predicted"/>
<feature type="transmembrane region" description="Helical" evidence="1">
    <location>
        <begin position="163"/>
        <end position="181"/>
    </location>
</feature>
<organism evidence="2 3">
    <name type="scientific">Artemisia annua</name>
    <name type="common">Sweet wormwood</name>
    <dbReference type="NCBI Taxonomy" id="35608"/>
    <lineage>
        <taxon>Eukaryota</taxon>
        <taxon>Viridiplantae</taxon>
        <taxon>Streptophyta</taxon>
        <taxon>Embryophyta</taxon>
        <taxon>Tracheophyta</taxon>
        <taxon>Spermatophyta</taxon>
        <taxon>Magnoliopsida</taxon>
        <taxon>eudicotyledons</taxon>
        <taxon>Gunneridae</taxon>
        <taxon>Pentapetalae</taxon>
        <taxon>asterids</taxon>
        <taxon>campanulids</taxon>
        <taxon>Asterales</taxon>
        <taxon>Asteraceae</taxon>
        <taxon>Asteroideae</taxon>
        <taxon>Anthemideae</taxon>
        <taxon>Artemisiinae</taxon>
        <taxon>Artemisia</taxon>
    </lineage>
</organism>
<keyword evidence="3" id="KW-1185">Reference proteome</keyword>
<reference evidence="2 3" key="1">
    <citation type="journal article" date="2018" name="Mol. Plant">
        <title>The genome of Artemisia annua provides insight into the evolution of Asteraceae family and artemisinin biosynthesis.</title>
        <authorList>
            <person name="Shen Q."/>
            <person name="Zhang L."/>
            <person name="Liao Z."/>
            <person name="Wang S."/>
            <person name="Yan T."/>
            <person name="Shi P."/>
            <person name="Liu M."/>
            <person name="Fu X."/>
            <person name="Pan Q."/>
            <person name="Wang Y."/>
            <person name="Lv Z."/>
            <person name="Lu X."/>
            <person name="Zhang F."/>
            <person name="Jiang W."/>
            <person name="Ma Y."/>
            <person name="Chen M."/>
            <person name="Hao X."/>
            <person name="Li L."/>
            <person name="Tang Y."/>
            <person name="Lv G."/>
            <person name="Zhou Y."/>
            <person name="Sun X."/>
            <person name="Brodelius P.E."/>
            <person name="Rose J.K.C."/>
            <person name="Tang K."/>
        </authorList>
    </citation>
    <scope>NUCLEOTIDE SEQUENCE [LARGE SCALE GENOMIC DNA]</scope>
    <source>
        <strain evidence="3">cv. Huhao1</strain>
        <tissue evidence="2">Leaf</tissue>
    </source>
</reference>
<sequence length="475" mass="52993">MDSKLNITNMKQLPISASKAAVPKKKILAKRKRTLDVEKPPGLSRSCSFDSSLSRLHVVDAEDDPSLPPYDPIENYLSPRPKYLRFNPDRHSKILARQENVSRMIKSASFGCGVPFLEEVSSDDNCSVEETEDIVKKSVVSTQDENEGEKEEFEDSNGWSRNVLLQYLIVVILLILTTMTICSMNSPTASHSNVGYKGFDLMMLMDGNLSQNMICYDNEKWDAKDLELRSYELAKMQHGHTTKVTEIDVDINKDETDEILGADLGQSNVNKDDTDVIRNPRSVIKEETKSRRTDPKKESYFQTLGADSGQNDVNEESVILKPIVEEDDSTNNGLDENEIEGIEDTDTLLTKLANLNPTFVAFSGAVIVLAFSSVLYKLIQRETSAHKNEVSDESGSSVGSFDTKSSIYSEFKKSKFPQSHRKNNASLSHSDASFSIRTKLSDSEMSIGDSYSQGSFTVEKMIIKKQVISICPSNV</sequence>
<keyword evidence="1" id="KW-1133">Transmembrane helix</keyword>